<dbReference type="Pfam" id="PF06342">
    <property type="entry name" value="DUF1057"/>
    <property type="match status" value="1"/>
</dbReference>
<proteinExistence type="predicted"/>
<dbReference type="InterPro" id="IPR029058">
    <property type="entry name" value="AB_hydrolase_fold"/>
</dbReference>
<dbReference type="SUPFAM" id="SSF53474">
    <property type="entry name" value="alpha/beta-Hydrolases"/>
    <property type="match status" value="1"/>
</dbReference>
<comment type="caution">
    <text evidence="1">The sequence shown here is derived from an EMBL/GenBank/DDBJ whole genome shotgun (WGS) entry which is preliminary data.</text>
</comment>
<dbReference type="EMBL" id="NCKU01005145">
    <property type="protein sequence ID" value="RWS04959.1"/>
    <property type="molecule type" value="Genomic_DNA"/>
</dbReference>
<evidence type="ECO:0000313" key="2">
    <source>
        <dbReference type="Proteomes" id="UP000285301"/>
    </source>
</evidence>
<dbReference type="Proteomes" id="UP000285301">
    <property type="component" value="Unassembled WGS sequence"/>
</dbReference>
<sequence length="330" mass="37890">MGDFDYTIKSIEIKICGDYYNERKTQKKLYKKVHPEGITTVVEYVDTKYDLMEEDAETAPIVLCLHGAPGSHHDFTQLIKYLKQRKVRVIVPNFPDYCITEKTKVFRHSAEEKAEYIKDFLKHINVSRIDLLVSHSSAIYPSTLLWQTASAPEIKSIALINPAGHRRLKFLKPKIFFDNAVRIYRNKYGRVLYRTFGPTVLSITGCVVKHNNMDNVILSATTMIHANPKTLSKRLEAMKERALPVLFAFSDQDKLVEYELFLEMSAIIGIDEDSIEIYDENASLIQSSKNSGYPKAILLKGGGHYWFTKYPSVINEAIYAMLKFIRESED</sequence>
<gene>
    <name evidence="1" type="ORF">B4U79_11868</name>
</gene>
<reference evidence="1 2" key="1">
    <citation type="journal article" date="2018" name="Gigascience">
        <title>Genomes of trombidid mites reveal novel predicted allergens and laterally-transferred genes associated with secondary metabolism.</title>
        <authorList>
            <person name="Dong X."/>
            <person name="Chaisiri K."/>
            <person name="Xia D."/>
            <person name="Armstrong S.D."/>
            <person name="Fang Y."/>
            <person name="Donnelly M.J."/>
            <person name="Kadowaki T."/>
            <person name="McGarry J.W."/>
            <person name="Darby A.C."/>
            <person name="Makepeace B.L."/>
        </authorList>
    </citation>
    <scope>NUCLEOTIDE SEQUENCE [LARGE SCALE GENOMIC DNA]</scope>
    <source>
        <strain evidence="1">UoL-WK</strain>
    </source>
</reference>
<organism evidence="1 2">
    <name type="scientific">Dinothrombium tinctorium</name>
    <dbReference type="NCBI Taxonomy" id="1965070"/>
    <lineage>
        <taxon>Eukaryota</taxon>
        <taxon>Metazoa</taxon>
        <taxon>Ecdysozoa</taxon>
        <taxon>Arthropoda</taxon>
        <taxon>Chelicerata</taxon>
        <taxon>Arachnida</taxon>
        <taxon>Acari</taxon>
        <taxon>Acariformes</taxon>
        <taxon>Trombidiformes</taxon>
        <taxon>Prostigmata</taxon>
        <taxon>Anystina</taxon>
        <taxon>Parasitengona</taxon>
        <taxon>Trombidioidea</taxon>
        <taxon>Trombidiidae</taxon>
        <taxon>Dinothrombium</taxon>
    </lineage>
</organism>
<dbReference type="OrthoDB" id="6431331at2759"/>
<dbReference type="InterPro" id="IPR010463">
    <property type="entry name" value="DUF1057"/>
</dbReference>
<keyword evidence="2" id="KW-1185">Reference proteome</keyword>
<dbReference type="AlphaFoldDB" id="A0A3S3NZN4"/>
<evidence type="ECO:0000313" key="1">
    <source>
        <dbReference type="EMBL" id="RWS04959.1"/>
    </source>
</evidence>
<accession>A0A3S3NZN4</accession>
<dbReference type="PANTHER" id="PTHR47533:SF4">
    <property type="entry name" value="AB HYDROLASE-1 DOMAIN-CONTAINING PROTEIN"/>
    <property type="match status" value="1"/>
</dbReference>
<protein>
    <submittedName>
        <fullName evidence="1">DUF1057 domain containing protein-like protein</fullName>
    </submittedName>
</protein>
<name>A0A3S3NZN4_9ACAR</name>
<dbReference type="PANTHER" id="PTHR47533">
    <property type="entry name" value="PROTEIN CBG21859"/>
    <property type="match status" value="1"/>
</dbReference>
<dbReference type="Gene3D" id="3.40.50.1820">
    <property type="entry name" value="alpha/beta hydrolase"/>
    <property type="match status" value="1"/>
</dbReference>